<protein>
    <submittedName>
        <fullName evidence="2">Uncharacterized protein z670R</fullName>
    </submittedName>
</protein>
<reference evidence="2 3" key="1">
    <citation type="submission" date="2006-09" db="EMBL/GenBank/DDBJ databases">
        <title>Sequence and annotation of the 288-kb ATCV-1 virus that infects an endosymbiotic Chlorella strain of the heliozoon Acanthocystis turfacea.</title>
        <authorList>
            <person name="Fitzgerald L.A."/>
            <person name="Graves M.V."/>
            <person name="Li X."/>
            <person name="Pfitzner A.J.P."/>
            <person name="Hartigan J."/>
            <person name="Van Etten J.L."/>
        </authorList>
    </citation>
    <scope>NUCLEOTIDE SEQUENCE [LARGE SCALE GENOMIC DNA]</scope>
    <source>
        <strain evidence="2 3">ATCV-1</strain>
    </source>
</reference>
<dbReference type="GeneID" id="5470501"/>
<organism evidence="2 3">
    <name type="scientific">Chlorovirus heliozoae</name>
    <dbReference type="NCBI Taxonomy" id="322019"/>
    <lineage>
        <taxon>Viruses</taxon>
        <taxon>Varidnaviria</taxon>
        <taxon>Bamfordvirae</taxon>
        <taxon>Nucleocytoviricota</taxon>
        <taxon>Megaviricetes</taxon>
        <taxon>Algavirales</taxon>
        <taxon>Phycodnaviridae</taxon>
        <taxon>Chlorovirus</taxon>
    </lineage>
</organism>
<dbReference type="Proteomes" id="UP000202420">
    <property type="component" value="Segment"/>
</dbReference>
<accession>A7K9T0</accession>
<evidence type="ECO:0000313" key="3">
    <source>
        <dbReference type="Proteomes" id="UP000202420"/>
    </source>
</evidence>
<dbReference type="RefSeq" id="YP_001427151.1">
    <property type="nucleotide sequence ID" value="NC_008724.1"/>
</dbReference>
<keyword evidence="1" id="KW-0812">Transmembrane</keyword>
<proteinExistence type="predicted"/>
<gene>
    <name evidence="2" type="primary">z670R</name>
    <name evidence="2" type="ORF">ATCV1_z670R</name>
</gene>
<sequence>MVSVPVPAELRVPPVAFITIELALATLAVPALKPRTTQFGAKLAAPAFAPTAVELIPCPTFPALKPTATADAPCIVLPA</sequence>
<keyword evidence="3" id="KW-1185">Reference proteome</keyword>
<feature type="transmembrane region" description="Helical" evidence="1">
    <location>
        <begin position="12"/>
        <end position="32"/>
    </location>
</feature>
<dbReference type="EMBL" id="EF101928">
    <property type="protein sequence ID" value="ABT16804.1"/>
    <property type="molecule type" value="Genomic_DNA"/>
</dbReference>
<evidence type="ECO:0000313" key="2">
    <source>
        <dbReference type="EMBL" id="ABT16804.1"/>
    </source>
</evidence>
<keyword evidence="1" id="KW-0472">Membrane</keyword>
<name>A7K9T0_9PHYC</name>
<dbReference type="KEGG" id="vg:5470501"/>
<keyword evidence="1" id="KW-1133">Transmembrane helix</keyword>
<evidence type="ECO:0000256" key="1">
    <source>
        <dbReference type="SAM" id="Phobius"/>
    </source>
</evidence>